<feature type="coiled-coil region" evidence="1">
    <location>
        <begin position="267"/>
        <end position="294"/>
    </location>
</feature>
<feature type="compositionally biased region" description="Polar residues" evidence="2">
    <location>
        <begin position="356"/>
        <end position="387"/>
    </location>
</feature>
<evidence type="ECO:0000256" key="2">
    <source>
        <dbReference type="SAM" id="MobiDB-lite"/>
    </source>
</evidence>
<comment type="caution">
    <text evidence="3">The sequence shown here is derived from an EMBL/GenBank/DDBJ whole genome shotgun (WGS) entry which is preliminary data.</text>
</comment>
<evidence type="ECO:0000313" key="3">
    <source>
        <dbReference type="EMBL" id="RNA31046.1"/>
    </source>
</evidence>
<organism evidence="3 4">
    <name type="scientific">Brachionus plicatilis</name>
    <name type="common">Marine rotifer</name>
    <name type="synonym">Brachionus muelleri</name>
    <dbReference type="NCBI Taxonomy" id="10195"/>
    <lineage>
        <taxon>Eukaryota</taxon>
        <taxon>Metazoa</taxon>
        <taxon>Spiralia</taxon>
        <taxon>Gnathifera</taxon>
        <taxon>Rotifera</taxon>
        <taxon>Eurotatoria</taxon>
        <taxon>Monogononta</taxon>
        <taxon>Pseudotrocha</taxon>
        <taxon>Ploima</taxon>
        <taxon>Brachionidae</taxon>
        <taxon>Brachionus</taxon>
    </lineage>
</organism>
<accession>A0A3M7S5F6</accession>
<name>A0A3M7S5F6_BRAPC</name>
<keyword evidence="1" id="KW-0175">Coiled coil</keyword>
<protein>
    <submittedName>
        <fullName evidence="3">Uncharacterized protein</fullName>
    </submittedName>
</protein>
<gene>
    <name evidence="3" type="ORF">BpHYR1_031650</name>
</gene>
<proteinExistence type="predicted"/>
<dbReference type="EMBL" id="REGN01002002">
    <property type="protein sequence ID" value="RNA31046.1"/>
    <property type="molecule type" value="Genomic_DNA"/>
</dbReference>
<evidence type="ECO:0000313" key="4">
    <source>
        <dbReference type="Proteomes" id="UP000276133"/>
    </source>
</evidence>
<reference evidence="3 4" key="1">
    <citation type="journal article" date="2018" name="Sci. Rep.">
        <title>Genomic signatures of local adaptation to the degree of environmental predictability in rotifers.</title>
        <authorList>
            <person name="Franch-Gras L."/>
            <person name="Hahn C."/>
            <person name="Garcia-Roger E.M."/>
            <person name="Carmona M.J."/>
            <person name="Serra M."/>
            <person name="Gomez A."/>
        </authorList>
    </citation>
    <scope>NUCLEOTIDE SEQUENCE [LARGE SCALE GENOMIC DNA]</scope>
    <source>
        <strain evidence="3">HYR1</strain>
    </source>
</reference>
<sequence length="470" mass="55492">MGFIQAFYSYISVIYSKRPNYQDVDGRVFSHFSKTNDVNILKEITKRDIKVENFMENIVCLYEYFHSNVMCEDEFYLNELTHTPVKFLSDVVSQNFSIFNKRLNERQLSILSRIFSLARDKFNDLSFNNQIEPLNNNQVFFNSNSSNNLTSSQSILRNNRVSFSQPINTVGSNTDILNLSHFNFDDMVNNLLNSEADRNNDKSVSFQIFELFDQKLRFLCHIKSFKSYLNKNLAPKSLHFFNFPRPFLSKENSFVDGYNELIFKFQKEIMEYNIKFLEEKVMNIDQEIITLKNTNSNSDINIDEIINQEFNSSFRSLNLFFKINNDKVLNATNPKYTVRVNLYNNLTTTNNQQTNSDNESVHSSNSNFSRQSYRTYRKNINNTPNSRMKNHNFQHNNRPSNHNNNKVNSFANTRQQTNNNFWQSRGRSRNNSVKSRFENSRSFQNEQNTNLRNSQNQQKDNRRSSNISNQ</sequence>
<keyword evidence="4" id="KW-1185">Reference proteome</keyword>
<dbReference type="AlphaFoldDB" id="A0A3M7S5F6"/>
<dbReference type="Proteomes" id="UP000276133">
    <property type="component" value="Unassembled WGS sequence"/>
</dbReference>
<evidence type="ECO:0000256" key="1">
    <source>
        <dbReference type="SAM" id="Coils"/>
    </source>
</evidence>
<feature type="compositionally biased region" description="Polar residues" evidence="2">
    <location>
        <begin position="413"/>
        <end position="470"/>
    </location>
</feature>
<feature type="compositionally biased region" description="Low complexity" evidence="2">
    <location>
        <begin position="393"/>
        <end position="412"/>
    </location>
</feature>
<feature type="region of interest" description="Disordered" evidence="2">
    <location>
        <begin position="348"/>
        <end position="470"/>
    </location>
</feature>